<keyword evidence="1" id="KW-0472">Membrane</keyword>
<sequence>MYNRRAKFLLVSTSLSPILGAIAVNRFSNDKLWINWVPWLIAAILLVFLCWFLLQYAERNLQTFPFTVKEFENTDKEMLAFLLAYFLPFISTSNMAFIDEWLTGLYIFAIILLVITHAEAFHFNPVMGLFGYHFYAVKDTEGVSSLLISKDKLRRPGTEIEVVQLAYNINLHVGGRHA</sequence>
<keyword evidence="3" id="KW-1185">Reference proteome</keyword>
<organism evidence="2 3">
    <name type="scientific">Methanocalculus taiwanensis</name>
    <dbReference type="NCBI Taxonomy" id="106207"/>
    <lineage>
        <taxon>Archaea</taxon>
        <taxon>Methanobacteriati</taxon>
        <taxon>Methanobacteriota</taxon>
        <taxon>Stenosarchaea group</taxon>
        <taxon>Methanomicrobia</taxon>
        <taxon>Methanomicrobiales</taxon>
        <taxon>Methanocalculaceae</taxon>
        <taxon>Methanocalculus</taxon>
    </lineage>
</organism>
<reference evidence="2 3" key="1">
    <citation type="submission" date="2019-08" db="EMBL/GenBank/DDBJ databases">
        <authorList>
            <person name="Chen S.-C."/>
            <person name="Lai M.-C."/>
            <person name="You Y.-T."/>
        </authorList>
    </citation>
    <scope>NUCLEOTIDE SEQUENCE [LARGE SCALE GENOMIC DNA]</scope>
    <source>
        <strain evidence="2 3">P2F9704a</strain>
    </source>
</reference>
<feature type="transmembrane region" description="Helical" evidence="1">
    <location>
        <begin position="104"/>
        <end position="123"/>
    </location>
</feature>
<dbReference type="RefSeq" id="WP_255331760.1">
    <property type="nucleotide sequence ID" value="NZ_VOTZ01000003.1"/>
</dbReference>
<evidence type="ECO:0000313" key="2">
    <source>
        <dbReference type="EMBL" id="MCQ1537836.1"/>
    </source>
</evidence>
<evidence type="ECO:0000256" key="1">
    <source>
        <dbReference type="SAM" id="Phobius"/>
    </source>
</evidence>
<protein>
    <submittedName>
        <fullName evidence="2">Uncharacterized protein</fullName>
    </submittedName>
</protein>
<feature type="transmembrane region" description="Helical" evidence="1">
    <location>
        <begin position="78"/>
        <end position="98"/>
    </location>
</feature>
<feature type="transmembrane region" description="Helical" evidence="1">
    <location>
        <begin position="36"/>
        <end position="57"/>
    </location>
</feature>
<dbReference type="Proteomes" id="UP001524383">
    <property type="component" value="Unassembled WGS sequence"/>
</dbReference>
<accession>A0ABD4TH59</accession>
<evidence type="ECO:0000313" key="3">
    <source>
        <dbReference type="Proteomes" id="UP001524383"/>
    </source>
</evidence>
<name>A0ABD4TH59_9EURY</name>
<proteinExistence type="predicted"/>
<comment type="caution">
    <text evidence="2">The sequence shown here is derived from an EMBL/GenBank/DDBJ whole genome shotgun (WGS) entry which is preliminary data.</text>
</comment>
<keyword evidence="1" id="KW-1133">Transmembrane helix</keyword>
<gene>
    <name evidence="2" type="ORF">FTO68_02385</name>
</gene>
<dbReference type="AlphaFoldDB" id="A0ABD4TH59"/>
<keyword evidence="1" id="KW-0812">Transmembrane</keyword>
<dbReference type="EMBL" id="VOTZ01000003">
    <property type="protein sequence ID" value="MCQ1537836.1"/>
    <property type="molecule type" value="Genomic_DNA"/>
</dbReference>